<evidence type="ECO:0000313" key="2">
    <source>
        <dbReference type="Proteomes" id="UP001283361"/>
    </source>
</evidence>
<dbReference type="Proteomes" id="UP001283361">
    <property type="component" value="Unassembled WGS sequence"/>
</dbReference>
<dbReference type="EMBL" id="JAWDGP010000296">
    <property type="protein sequence ID" value="KAK3801589.1"/>
    <property type="molecule type" value="Genomic_DNA"/>
</dbReference>
<reference evidence="1" key="1">
    <citation type="journal article" date="2023" name="G3 (Bethesda)">
        <title>A reference genome for the long-term kleptoplast-retaining sea slug Elysia crispata morphotype clarki.</title>
        <authorList>
            <person name="Eastman K.E."/>
            <person name="Pendleton A.L."/>
            <person name="Shaikh M.A."/>
            <person name="Suttiyut T."/>
            <person name="Ogas R."/>
            <person name="Tomko P."/>
            <person name="Gavelis G."/>
            <person name="Widhalm J.R."/>
            <person name="Wisecaver J.H."/>
        </authorList>
    </citation>
    <scope>NUCLEOTIDE SEQUENCE</scope>
    <source>
        <strain evidence="1">ECLA1</strain>
    </source>
</reference>
<evidence type="ECO:0000313" key="1">
    <source>
        <dbReference type="EMBL" id="KAK3801589.1"/>
    </source>
</evidence>
<accession>A0AAE1B8Y1</accession>
<dbReference type="AlphaFoldDB" id="A0AAE1B8Y1"/>
<comment type="caution">
    <text evidence="1">The sequence shown here is derived from an EMBL/GenBank/DDBJ whole genome shotgun (WGS) entry which is preliminary data.</text>
</comment>
<protein>
    <submittedName>
        <fullName evidence="1">Uncharacterized protein</fullName>
    </submittedName>
</protein>
<keyword evidence="2" id="KW-1185">Reference proteome</keyword>
<sequence>MSKGASPPKLRPQRDLTTGWKSVLRGLAPINDISGALVTPPLAKSEKQKDPPTGDAMCPTRHVVVKPSIPTKKLGTKML</sequence>
<proteinExistence type="predicted"/>
<name>A0AAE1B8Y1_9GAST</name>
<organism evidence="1 2">
    <name type="scientific">Elysia crispata</name>
    <name type="common">lettuce slug</name>
    <dbReference type="NCBI Taxonomy" id="231223"/>
    <lineage>
        <taxon>Eukaryota</taxon>
        <taxon>Metazoa</taxon>
        <taxon>Spiralia</taxon>
        <taxon>Lophotrochozoa</taxon>
        <taxon>Mollusca</taxon>
        <taxon>Gastropoda</taxon>
        <taxon>Heterobranchia</taxon>
        <taxon>Euthyneura</taxon>
        <taxon>Panpulmonata</taxon>
        <taxon>Sacoglossa</taxon>
        <taxon>Placobranchoidea</taxon>
        <taxon>Plakobranchidae</taxon>
        <taxon>Elysia</taxon>
    </lineage>
</organism>
<gene>
    <name evidence="1" type="ORF">RRG08_066277</name>
</gene>